<dbReference type="Proteomes" id="UP001058860">
    <property type="component" value="Chromosome"/>
</dbReference>
<name>A0ABY5PKZ6_9ACTN</name>
<keyword evidence="5" id="KW-0408">Iron</keyword>
<keyword evidence="7" id="KW-1185">Reference proteome</keyword>
<dbReference type="SUPFAM" id="SSF51182">
    <property type="entry name" value="RmlC-like cupins"/>
    <property type="match status" value="1"/>
</dbReference>
<evidence type="ECO:0000256" key="4">
    <source>
        <dbReference type="ARBA" id="ARBA00023002"/>
    </source>
</evidence>
<protein>
    <submittedName>
        <fullName evidence="6">Cysteine dioxygenase family protein</fullName>
    </submittedName>
</protein>
<dbReference type="Gene3D" id="2.60.120.10">
    <property type="entry name" value="Jelly Rolls"/>
    <property type="match status" value="1"/>
</dbReference>
<gene>
    <name evidence="6" type="ORF">LRS13_07490</name>
</gene>
<dbReference type="EMBL" id="CP088295">
    <property type="protein sequence ID" value="UUY05356.1"/>
    <property type="molecule type" value="Genomic_DNA"/>
</dbReference>
<reference evidence="7" key="1">
    <citation type="submission" date="2021-11" db="EMBL/GenBank/DDBJ databases">
        <title>Cultivation dependent microbiological survey of springs from the worlds oldest radium mine currently devoted to the extraction of radon-saturated water.</title>
        <authorList>
            <person name="Kapinusova G."/>
            <person name="Smrhova T."/>
            <person name="Strejcek M."/>
            <person name="Suman J."/>
            <person name="Jani K."/>
            <person name="Pajer P."/>
            <person name="Uhlik O."/>
        </authorList>
    </citation>
    <scope>NUCLEOTIDE SEQUENCE [LARGE SCALE GENOMIC DNA]</scope>
    <source>
        <strain evidence="7">J379</strain>
    </source>
</reference>
<dbReference type="PANTHER" id="PTHR12918:SF1">
    <property type="entry name" value="CYSTEINE DIOXYGENASE TYPE 1"/>
    <property type="match status" value="1"/>
</dbReference>
<evidence type="ECO:0000313" key="6">
    <source>
        <dbReference type="EMBL" id="UUY05356.1"/>
    </source>
</evidence>
<evidence type="ECO:0000256" key="3">
    <source>
        <dbReference type="ARBA" id="ARBA00022964"/>
    </source>
</evidence>
<evidence type="ECO:0000256" key="5">
    <source>
        <dbReference type="ARBA" id="ARBA00023004"/>
    </source>
</evidence>
<evidence type="ECO:0000256" key="2">
    <source>
        <dbReference type="ARBA" id="ARBA00022723"/>
    </source>
</evidence>
<dbReference type="Pfam" id="PF05995">
    <property type="entry name" value="CDO_I"/>
    <property type="match status" value="1"/>
</dbReference>
<evidence type="ECO:0000313" key="7">
    <source>
        <dbReference type="Proteomes" id="UP001058860"/>
    </source>
</evidence>
<keyword evidence="3 6" id="KW-0223">Dioxygenase</keyword>
<dbReference type="RefSeq" id="WP_353865815.1">
    <property type="nucleotide sequence ID" value="NZ_CP088295.1"/>
</dbReference>
<sequence length="165" mass="18394">MITQPHDRDLETRELQELVQGIAAQRALWLPHVEHDPEQRMFTRLHQDDFVSVWLICWMPGHDTGFHDHDGSSGAVAVLDGAVREERLRLLGDPISGVHGAGASFTFDGAEIHRVVHAGRRPAVTVHAYSPVLRRMGQYVADDDGQLLRHALDEDTELRADLAAA</sequence>
<organism evidence="6 7">
    <name type="scientific">Svornostia abyssi</name>
    <dbReference type="NCBI Taxonomy" id="2898438"/>
    <lineage>
        <taxon>Bacteria</taxon>
        <taxon>Bacillati</taxon>
        <taxon>Actinomycetota</taxon>
        <taxon>Thermoleophilia</taxon>
        <taxon>Solirubrobacterales</taxon>
        <taxon>Baekduiaceae</taxon>
        <taxon>Svornostia</taxon>
    </lineage>
</organism>
<proteinExistence type="inferred from homology"/>
<dbReference type="PANTHER" id="PTHR12918">
    <property type="entry name" value="CYSTEINE DIOXYGENASE"/>
    <property type="match status" value="1"/>
</dbReference>
<accession>A0ABY5PKZ6</accession>
<evidence type="ECO:0000256" key="1">
    <source>
        <dbReference type="ARBA" id="ARBA00006622"/>
    </source>
</evidence>
<dbReference type="CDD" id="cd10548">
    <property type="entry name" value="cupin_CDO"/>
    <property type="match status" value="1"/>
</dbReference>
<keyword evidence="2" id="KW-0479">Metal-binding</keyword>
<dbReference type="InterPro" id="IPR011051">
    <property type="entry name" value="RmlC_Cupin_sf"/>
</dbReference>
<dbReference type="InterPro" id="IPR010300">
    <property type="entry name" value="CDO_1"/>
</dbReference>
<dbReference type="GO" id="GO:0051213">
    <property type="term" value="F:dioxygenase activity"/>
    <property type="evidence" value="ECO:0007669"/>
    <property type="project" value="UniProtKB-KW"/>
</dbReference>
<comment type="similarity">
    <text evidence="1">Belongs to the cysteine dioxygenase family.</text>
</comment>
<dbReference type="InterPro" id="IPR014710">
    <property type="entry name" value="RmlC-like_jellyroll"/>
</dbReference>
<keyword evidence="4" id="KW-0560">Oxidoreductase</keyword>